<feature type="region of interest" description="Disordered" evidence="1">
    <location>
        <begin position="234"/>
        <end position="321"/>
    </location>
</feature>
<name>A0A0D7AUY0_9AGAR</name>
<protein>
    <submittedName>
        <fullName evidence="2">Uncharacterized protein</fullName>
    </submittedName>
</protein>
<evidence type="ECO:0000313" key="2">
    <source>
        <dbReference type="EMBL" id="KIY61800.1"/>
    </source>
</evidence>
<accession>A0A0D7AUY0</accession>
<dbReference type="EMBL" id="KN880868">
    <property type="protein sequence ID" value="KIY61800.1"/>
    <property type="molecule type" value="Genomic_DNA"/>
</dbReference>
<gene>
    <name evidence="2" type="ORF">CYLTODRAFT_447532</name>
</gene>
<keyword evidence="3" id="KW-1185">Reference proteome</keyword>
<sequence length="443" mass="48873">MATRTTSLHAHFLPPLSRFGVYFGATTETTIIVESNNKIGGTGAFVPGIPSSKNRPVLPFAFFVNTRWEANILQSAWCNFLNALETMPPYTTTNGTTVEDVGQSPTTSPFIAEFRRLRFDQVFDDILQNAKPIFALPYAHYPGLYVYEDAARLSVQNCPPGFRDYNLVTDSFATAMEAMMTNGFDRARGRGWRLRIRTYNWNIPYDVVGGPPYPLPPGQEPLLLPGPFVAPGTSEWQEPSISSSPYESPAGTPRRVAGASQPPIPSSPQLSRRLFDITPAPSPSRVLSQQPSSQPSPSRVLSQQASSQPSPVSSRPSPAKSRIAEYPALKTLPDNLRRLVIAFYPRNIPEAVDLFRDAQEYGNFNDAMLDMNNHLPPFITSPQFVFALSFLFENGRARRTMTPTSAPSEDEDRLTVCPGPSFVRGSSPLAKADNVVQARRLAD</sequence>
<evidence type="ECO:0000256" key="1">
    <source>
        <dbReference type="SAM" id="MobiDB-lite"/>
    </source>
</evidence>
<dbReference type="Proteomes" id="UP000054007">
    <property type="component" value="Unassembled WGS sequence"/>
</dbReference>
<reference evidence="2 3" key="1">
    <citation type="journal article" date="2015" name="Fungal Genet. Biol.">
        <title>Evolution of novel wood decay mechanisms in Agaricales revealed by the genome sequences of Fistulina hepatica and Cylindrobasidium torrendii.</title>
        <authorList>
            <person name="Floudas D."/>
            <person name="Held B.W."/>
            <person name="Riley R."/>
            <person name="Nagy L.G."/>
            <person name="Koehler G."/>
            <person name="Ransdell A.S."/>
            <person name="Younus H."/>
            <person name="Chow J."/>
            <person name="Chiniquy J."/>
            <person name="Lipzen A."/>
            <person name="Tritt A."/>
            <person name="Sun H."/>
            <person name="Haridas S."/>
            <person name="LaButti K."/>
            <person name="Ohm R.A."/>
            <person name="Kues U."/>
            <person name="Blanchette R.A."/>
            <person name="Grigoriev I.V."/>
            <person name="Minto R.E."/>
            <person name="Hibbett D.S."/>
        </authorList>
    </citation>
    <scope>NUCLEOTIDE SEQUENCE [LARGE SCALE GENOMIC DNA]</scope>
    <source>
        <strain evidence="2 3">FP15055 ss-10</strain>
    </source>
</reference>
<dbReference type="AlphaFoldDB" id="A0A0D7AUY0"/>
<proteinExistence type="predicted"/>
<evidence type="ECO:0000313" key="3">
    <source>
        <dbReference type="Proteomes" id="UP000054007"/>
    </source>
</evidence>
<organism evidence="2 3">
    <name type="scientific">Cylindrobasidium torrendii FP15055 ss-10</name>
    <dbReference type="NCBI Taxonomy" id="1314674"/>
    <lineage>
        <taxon>Eukaryota</taxon>
        <taxon>Fungi</taxon>
        <taxon>Dikarya</taxon>
        <taxon>Basidiomycota</taxon>
        <taxon>Agaricomycotina</taxon>
        <taxon>Agaricomycetes</taxon>
        <taxon>Agaricomycetidae</taxon>
        <taxon>Agaricales</taxon>
        <taxon>Marasmiineae</taxon>
        <taxon>Physalacriaceae</taxon>
        <taxon>Cylindrobasidium</taxon>
    </lineage>
</organism>
<feature type="compositionally biased region" description="Low complexity" evidence="1">
    <location>
        <begin position="283"/>
        <end position="321"/>
    </location>
</feature>
<feature type="compositionally biased region" description="Low complexity" evidence="1">
    <location>
        <begin position="238"/>
        <end position="249"/>
    </location>
</feature>